<feature type="transmembrane region" description="Helical" evidence="1">
    <location>
        <begin position="174"/>
        <end position="199"/>
    </location>
</feature>
<keyword evidence="1" id="KW-0472">Membrane</keyword>
<accession>A0A814NSV2</accession>
<dbReference type="Proteomes" id="UP000681722">
    <property type="component" value="Unassembled WGS sequence"/>
</dbReference>
<sequence>MLDNRTTRVVAFYQTRQNVSSSNQKMSHITRNDTVLFVEQLCLSSFSLGSTQNVICLAVILVLTLVFLYEIYKQFSSVIRLHSTISSYCSDPRGFGNRFLLCITFLASYTLTNLVDDEYSLAKLTASQLEDKGKYILQTGVNMILPLVGVFYTRGNGLVQNTSFNIGLNLKMPIIISELLHVFSGQLWVGVLTLLNIEYGMKLVAEDHKFAYAYLICSVLTVVFEIIYILLQVVISINNSEHVDLDKYYCPDCSTTDHQPQIQVNSIEQKVLDNNTCTRCLRCDPKAAPTIDETFGKTELKTPIDFLVKEWKSNWLRSLFYSCFGNVQYPTYIQLHAMSFIFETIVFGSTAALALVGTLMRKQ</sequence>
<feature type="transmembrane region" description="Helical" evidence="1">
    <location>
        <begin position="135"/>
        <end position="154"/>
    </location>
</feature>
<name>A0A814NSV2_9BILA</name>
<reference evidence="2" key="1">
    <citation type="submission" date="2021-02" db="EMBL/GenBank/DDBJ databases">
        <authorList>
            <person name="Nowell W R."/>
        </authorList>
    </citation>
    <scope>NUCLEOTIDE SEQUENCE</scope>
</reference>
<evidence type="ECO:0000313" key="3">
    <source>
        <dbReference type="EMBL" id="CAF3863098.1"/>
    </source>
</evidence>
<keyword evidence="4" id="KW-1185">Reference proteome</keyword>
<dbReference type="AlphaFoldDB" id="A0A814NSV2"/>
<feature type="transmembrane region" description="Helical" evidence="1">
    <location>
        <begin position="95"/>
        <end position="115"/>
    </location>
</feature>
<protein>
    <submittedName>
        <fullName evidence="2">Uncharacterized protein</fullName>
    </submittedName>
</protein>
<organism evidence="2 4">
    <name type="scientific">Didymodactylos carnosus</name>
    <dbReference type="NCBI Taxonomy" id="1234261"/>
    <lineage>
        <taxon>Eukaryota</taxon>
        <taxon>Metazoa</taxon>
        <taxon>Spiralia</taxon>
        <taxon>Gnathifera</taxon>
        <taxon>Rotifera</taxon>
        <taxon>Eurotatoria</taxon>
        <taxon>Bdelloidea</taxon>
        <taxon>Philodinida</taxon>
        <taxon>Philodinidae</taxon>
        <taxon>Didymodactylos</taxon>
    </lineage>
</organism>
<keyword evidence="1" id="KW-1133">Transmembrane helix</keyword>
<gene>
    <name evidence="2" type="ORF">GPM918_LOCUS18602</name>
    <name evidence="3" type="ORF">SRO942_LOCUS18599</name>
</gene>
<keyword evidence="1" id="KW-0812">Transmembrane</keyword>
<comment type="caution">
    <text evidence="2">The sequence shown here is derived from an EMBL/GenBank/DDBJ whole genome shotgun (WGS) entry which is preliminary data.</text>
</comment>
<feature type="transmembrane region" description="Helical" evidence="1">
    <location>
        <begin position="54"/>
        <end position="75"/>
    </location>
</feature>
<dbReference type="EMBL" id="CAJNOQ010005419">
    <property type="protein sequence ID" value="CAF1098040.1"/>
    <property type="molecule type" value="Genomic_DNA"/>
</dbReference>
<dbReference type="EMBL" id="CAJOBC010005419">
    <property type="protein sequence ID" value="CAF3863098.1"/>
    <property type="molecule type" value="Genomic_DNA"/>
</dbReference>
<dbReference type="Proteomes" id="UP000663829">
    <property type="component" value="Unassembled WGS sequence"/>
</dbReference>
<evidence type="ECO:0000313" key="2">
    <source>
        <dbReference type="EMBL" id="CAF1098040.1"/>
    </source>
</evidence>
<feature type="transmembrane region" description="Helical" evidence="1">
    <location>
        <begin position="340"/>
        <end position="360"/>
    </location>
</feature>
<feature type="non-terminal residue" evidence="2">
    <location>
        <position position="363"/>
    </location>
</feature>
<evidence type="ECO:0000256" key="1">
    <source>
        <dbReference type="SAM" id="Phobius"/>
    </source>
</evidence>
<evidence type="ECO:0000313" key="4">
    <source>
        <dbReference type="Proteomes" id="UP000663829"/>
    </source>
</evidence>
<feature type="transmembrane region" description="Helical" evidence="1">
    <location>
        <begin position="211"/>
        <end position="235"/>
    </location>
</feature>
<proteinExistence type="predicted"/>